<gene>
    <name evidence="1" type="ORF">HMF3257_20860</name>
</gene>
<dbReference type="RefSeq" id="WP_111345073.1">
    <property type="nucleotide sequence ID" value="NZ_QLII01000001.1"/>
</dbReference>
<comment type="caution">
    <text evidence="1">The sequence shown here is derived from an EMBL/GenBank/DDBJ whole genome shotgun (WGS) entry which is preliminary data.</text>
</comment>
<dbReference type="EMBL" id="QLII01000001">
    <property type="protein sequence ID" value="RAI76014.1"/>
    <property type="molecule type" value="Genomic_DNA"/>
</dbReference>
<dbReference type="OrthoDB" id="946859at2"/>
<reference evidence="1 2" key="1">
    <citation type="submission" date="2018-06" db="EMBL/GenBank/DDBJ databases">
        <title>Spirosoma sp. HMF3257 Genome sequencing and assembly.</title>
        <authorList>
            <person name="Kang H."/>
            <person name="Cha I."/>
            <person name="Kim H."/>
            <person name="Kang J."/>
            <person name="Joh K."/>
        </authorList>
    </citation>
    <scope>NUCLEOTIDE SEQUENCE [LARGE SCALE GENOMIC DNA]</scope>
    <source>
        <strain evidence="1 2">HMF3257</strain>
    </source>
</reference>
<dbReference type="Proteomes" id="UP000249016">
    <property type="component" value="Unassembled WGS sequence"/>
</dbReference>
<proteinExistence type="predicted"/>
<organism evidence="1 2">
    <name type="scientific">Spirosoma telluris</name>
    <dbReference type="NCBI Taxonomy" id="2183553"/>
    <lineage>
        <taxon>Bacteria</taxon>
        <taxon>Pseudomonadati</taxon>
        <taxon>Bacteroidota</taxon>
        <taxon>Cytophagia</taxon>
        <taxon>Cytophagales</taxon>
        <taxon>Cytophagaceae</taxon>
        <taxon>Spirosoma</taxon>
    </lineage>
</organism>
<dbReference type="AlphaFoldDB" id="A0A327NQG4"/>
<keyword evidence="2" id="KW-1185">Reference proteome</keyword>
<accession>A0A327NQG4</accession>
<protein>
    <submittedName>
        <fullName evidence="1">Uncharacterized protein</fullName>
    </submittedName>
</protein>
<name>A0A327NQG4_9BACT</name>
<evidence type="ECO:0000313" key="1">
    <source>
        <dbReference type="EMBL" id="RAI76014.1"/>
    </source>
</evidence>
<sequence length="181" mass="20364">MGQPPVLAFSDELVLRQAVFDSAARFVGMTEKSNNNDAAWITLINKTNGLPSRSAYCASAFYYVHIRNGVKLPVKSVGMVAAYFSDQTKIIYRRNQRGNHRVGQKPRRMDAVSLFYSHVEGIAQDHFDPEEEDRVKCIGFNTTGGNGTRGGCYINFRKTSEIKLIANWVSPYWLKTHPANN</sequence>
<evidence type="ECO:0000313" key="2">
    <source>
        <dbReference type="Proteomes" id="UP000249016"/>
    </source>
</evidence>